<name>A0ABN9PKB2_9DINO</name>
<protein>
    <submittedName>
        <fullName evidence="1">Uncharacterized protein</fullName>
    </submittedName>
</protein>
<keyword evidence="2" id="KW-1185">Reference proteome</keyword>
<proteinExistence type="predicted"/>
<dbReference type="EMBL" id="CAUYUJ010000481">
    <property type="protein sequence ID" value="CAK0790777.1"/>
    <property type="molecule type" value="Genomic_DNA"/>
</dbReference>
<evidence type="ECO:0000313" key="1">
    <source>
        <dbReference type="EMBL" id="CAK0790777.1"/>
    </source>
</evidence>
<comment type="caution">
    <text evidence="1">The sequence shown here is derived from an EMBL/GenBank/DDBJ whole genome shotgun (WGS) entry which is preliminary data.</text>
</comment>
<dbReference type="Proteomes" id="UP001189429">
    <property type="component" value="Unassembled WGS sequence"/>
</dbReference>
<accession>A0ABN9PKB2</accession>
<evidence type="ECO:0000313" key="2">
    <source>
        <dbReference type="Proteomes" id="UP001189429"/>
    </source>
</evidence>
<sequence length="126" mass="13600">MTCESFLLLQADLDYTQRIDTAVGCKENAQKRQAWTRVDSPPTLVKQFGIATTLVDPTHPIWLLGGWDKLHAAIITLGSVPRGIGCSPEPGHRAHHTSTVLGLPACGTAPGTDKQGVVQCRHSYTL</sequence>
<gene>
    <name evidence="1" type="ORF">PCOR1329_LOCUS1972</name>
</gene>
<organism evidence="1 2">
    <name type="scientific">Prorocentrum cordatum</name>
    <dbReference type="NCBI Taxonomy" id="2364126"/>
    <lineage>
        <taxon>Eukaryota</taxon>
        <taxon>Sar</taxon>
        <taxon>Alveolata</taxon>
        <taxon>Dinophyceae</taxon>
        <taxon>Prorocentrales</taxon>
        <taxon>Prorocentraceae</taxon>
        <taxon>Prorocentrum</taxon>
    </lineage>
</organism>
<reference evidence="1" key="1">
    <citation type="submission" date="2023-10" db="EMBL/GenBank/DDBJ databases">
        <authorList>
            <person name="Chen Y."/>
            <person name="Shah S."/>
            <person name="Dougan E. K."/>
            <person name="Thang M."/>
            <person name="Chan C."/>
        </authorList>
    </citation>
    <scope>NUCLEOTIDE SEQUENCE [LARGE SCALE GENOMIC DNA]</scope>
</reference>